<organism evidence="2">
    <name type="scientific">Arion vulgaris</name>
    <dbReference type="NCBI Taxonomy" id="1028688"/>
    <lineage>
        <taxon>Eukaryota</taxon>
        <taxon>Metazoa</taxon>
        <taxon>Spiralia</taxon>
        <taxon>Lophotrochozoa</taxon>
        <taxon>Mollusca</taxon>
        <taxon>Gastropoda</taxon>
        <taxon>Heterobranchia</taxon>
        <taxon>Euthyneura</taxon>
        <taxon>Panpulmonata</taxon>
        <taxon>Eupulmonata</taxon>
        <taxon>Stylommatophora</taxon>
        <taxon>Helicina</taxon>
        <taxon>Arionoidea</taxon>
        <taxon>Arionidae</taxon>
        <taxon>Arion</taxon>
    </lineage>
</organism>
<dbReference type="AlphaFoldDB" id="A0A0B7A607"/>
<dbReference type="SMART" id="SM00257">
    <property type="entry name" value="LysM"/>
    <property type="match status" value="1"/>
</dbReference>
<dbReference type="InterPro" id="IPR036779">
    <property type="entry name" value="LysM_dom_sf"/>
</dbReference>
<feature type="domain" description="LysM" evidence="1">
    <location>
        <begin position="7"/>
        <end position="50"/>
    </location>
</feature>
<sequence length="134" mass="14589">KQPKGTFVYTVQEGDTLVKIGAQFDVIPSELIKTNKLLSRTVFVGQTLFIPDLHYTPSKPSTPEGSCPNLVSLAEPTPVSVSQTTQPTSQAPISVESLKVVTAEKESQPHQQTEAAAAEPDKEFLQKFLKVPVR</sequence>
<name>A0A0B7A607_9EUPU</name>
<gene>
    <name evidence="2" type="primary">ORF95536</name>
</gene>
<evidence type="ECO:0000259" key="1">
    <source>
        <dbReference type="PROSITE" id="PS51782"/>
    </source>
</evidence>
<feature type="non-terminal residue" evidence="2">
    <location>
        <position position="134"/>
    </location>
</feature>
<protein>
    <recommendedName>
        <fullName evidence="1">LysM domain-containing protein</fullName>
    </recommendedName>
</protein>
<evidence type="ECO:0000313" key="2">
    <source>
        <dbReference type="EMBL" id="CEK75431.1"/>
    </source>
</evidence>
<dbReference type="EMBL" id="HACG01028566">
    <property type="protein sequence ID" value="CEK75431.1"/>
    <property type="molecule type" value="Transcribed_RNA"/>
</dbReference>
<dbReference type="SUPFAM" id="SSF54106">
    <property type="entry name" value="LysM domain"/>
    <property type="match status" value="1"/>
</dbReference>
<reference evidence="2" key="1">
    <citation type="submission" date="2014-12" db="EMBL/GenBank/DDBJ databases">
        <title>Insight into the proteome of Arion vulgaris.</title>
        <authorList>
            <person name="Aradska J."/>
            <person name="Bulat T."/>
            <person name="Smidak R."/>
            <person name="Sarate P."/>
            <person name="Gangsoo J."/>
            <person name="Sialana F."/>
            <person name="Bilban M."/>
            <person name="Lubec G."/>
        </authorList>
    </citation>
    <scope>NUCLEOTIDE SEQUENCE</scope>
    <source>
        <tissue evidence="2">Skin</tissue>
    </source>
</reference>
<feature type="non-terminal residue" evidence="2">
    <location>
        <position position="1"/>
    </location>
</feature>
<dbReference type="CDD" id="cd00118">
    <property type="entry name" value="LysM"/>
    <property type="match status" value="1"/>
</dbReference>
<dbReference type="Gene3D" id="3.10.350.10">
    <property type="entry name" value="LysM domain"/>
    <property type="match status" value="1"/>
</dbReference>
<accession>A0A0B7A607</accession>
<dbReference type="Pfam" id="PF01476">
    <property type="entry name" value="LysM"/>
    <property type="match status" value="1"/>
</dbReference>
<proteinExistence type="predicted"/>
<dbReference type="PROSITE" id="PS51782">
    <property type="entry name" value="LYSM"/>
    <property type="match status" value="1"/>
</dbReference>
<dbReference type="InterPro" id="IPR018392">
    <property type="entry name" value="LysM"/>
</dbReference>